<evidence type="ECO:0000313" key="2">
    <source>
        <dbReference type="EMBL" id="GAA6168351.1"/>
    </source>
</evidence>
<evidence type="ECO:0008006" key="4">
    <source>
        <dbReference type="Google" id="ProtNLM"/>
    </source>
</evidence>
<proteinExistence type="predicted"/>
<name>A0ABQ0A9M6_9GAMM</name>
<dbReference type="Pfam" id="PF11655">
    <property type="entry name" value="DUF2589"/>
    <property type="match status" value="1"/>
</dbReference>
<keyword evidence="3" id="KW-1185">Reference proteome</keyword>
<accession>A0ABQ0A9M6</accession>
<sequence length="213" mass="22985">MADEPKKVMAGDFSGLPLKALIGAPLKATADANAMLARSQTQFLLSTCFDSVDGKLRPKMLNFNLERSVVNADGSLADKKASMEISIPLMTLIPMNSLAVQELNVAFEMEVKNSTEYIHKSQSQQKNEATGDISSPYESDKFSVEMHGTLARSRKSESSGSSAVKDNSSARYEITMKAGQLPLAKGITTIIDMFAKGIAPIQLKATDDKSSDE</sequence>
<dbReference type="EMBL" id="BAABWN010000006">
    <property type="protein sequence ID" value="GAA6168351.1"/>
    <property type="molecule type" value="Genomic_DNA"/>
</dbReference>
<organism evidence="2 3">
    <name type="scientific">Sessilibacter corallicola</name>
    <dbReference type="NCBI Taxonomy" id="2904075"/>
    <lineage>
        <taxon>Bacteria</taxon>
        <taxon>Pseudomonadati</taxon>
        <taxon>Pseudomonadota</taxon>
        <taxon>Gammaproteobacteria</taxon>
        <taxon>Cellvibrionales</taxon>
        <taxon>Cellvibrionaceae</taxon>
        <taxon>Sessilibacter</taxon>
    </lineage>
</organism>
<evidence type="ECO:0000313" key="3">
    <source>
        <dbReference type="Proteomes" id="UP001465153"/>
    </source>
</evidence>
<evidence type="ECO:0000256" key="1">
    <source>
        <dbReference type="SAM" id="MobiDB-lite"/>
    </source>
</evidence>
<gene>
    <name evidence="2" type="ORF">NBRC116591_21620</name>
</gene>
<dbReference type="InterPro" id="IPR024510">
    <property type="entry name" value="DUF2589"/>
</dbReference>
<comment type="caution">
    <text evidence="2">The sequence shown here is derived from an EMBL/GenBank/DDBJ whole genome shotgun (WGS) entry which is preliminary data.</text>
</comment>
<feature type="compositionally biased region" description="Polar residues" evidence="1">
    <location>
        <begin position="120"/>
        <end position="137"/>
    </location>
</feature>
<dbReference type="Proteomes" id="UP001465153">
    <property type="component" value="Unassembled WGS sequence"/>
</dbReference>
<feature type="region of interest" description="Disordered" evidence="1">
    <location>
        <begin position="118"/>
        <end position="138"/>
    </location>
</feature>
<dbReference type="RefSeq" id="WP_353303024.1">
    <property type="nucleotide sequence ID" value="NZ_BAABWN010000006.1"/>
</dbReference>
<protein>
    <recommendedName>
        <fullName evidence="4">DUF2589 domain-containing protein</fullName>
    </recommendedName>
</protein>
<reference evidence="2 3" key="1">
    <citation type="submission" date="2024-04" db="EMBL/GenBank/DDBJ databases">
        <title>Draft genome sequence of Sessilibacter corallicola NBRC 116591.</title>
        <authorList>
            <person name="Miyakawa T."/>
            <person name="Kusuya Y."/>
            <person name="Miura T."/>
        </authorList>
    </citation>
    <scope>NUCLEOTIDE SEQUENCE [LARGE SCALE GENOMIC DNA]</scope>
    <source>
        <strain evidence="2 3">KU-00831-HH</strain>
    </source>
</reference>